<dbReference type="InterPro" id="IPR052384">
    <property type="entry name" value="TMTC_O-mannosyltransferase"/>
</dbReference>
<dbReference type="Proteomes" id="UP000092462">
    <property type="component" value="Unassembled WGS sequence"/>
</dbReference>
<organism evidence="1 2">
    <name type="scientific">Phlebotomus papatasi</name>
    <name type="common">Sandfly</name>
    <dbReference type="NCBI Taxonomy" id="29031"/>
    <lineage>
        <taxon>Eukaryota</taxon>
        <taxon>Metazoa</taxon>
        <taxon>Ecdysozoa</taxon>
        <taxon>Arthropoda</taxon>
        <taxon>Hexapoda</taxon>
        <taxon>Insecta</taxon>
        <taxon>Pterygota</taxon>
        <taxon>Neoptera</taxon>
        <taxon>Endopterygota</taxon>
        <taxon>Diptera</taxon>
        <taxon>Nematocera</taxon>
        <taxon>Psychodoidea</taxon>
        <taxon>Psychodidae</taxon>
        <taxon>Phlebotomus</taxon>
        <taxon>Phlebotomus</taxon>
    </lineage>
</organism>
<sequence>MGVLMGISWVWVTSIYHRLGDTLGRLHQWTEAERFHRAALEAQPDHVAAHLSYGTMLARNTSRASEAEQWFKRALKLAPTDSSVYHHYAEFLNAMSRHEEACEMRIRAAELSPNDYTLVVTAATALRLLDRKVEAEKWYRQ</sequence>
<dbReference type="GO" id="GO:0035269">
    <property type="term" value="P:protein O-linked glycosylation via mannose"/>
    <property type="evidence" value="ECO:0007669"/>
    <property type="project" value="TreeGrafter"/>
</dbReference>
<dbReference type="InterPro" id="IPR019734">
    <property type="entry name" value="TPR_rpt"/>
</dbReference>
<dbReference type="AlphaFoldDB" id="A0A1B0DFN0"/>
<dbReference type="PANTHER" id="PTHR44216:SF3">
    <property type="entry name" value="PROTEIN O-MANNOSYL-TRANSFERASE TMTC2"/>
    <property type="match status" value="1"/>
</dbReference>
<reference evidence="1" key="1">
    <citation type="submission" date="2022-08" db="UniProtKB">
        <authorList>
            <consortium name="EnsemblMetazoa"/>
        </authorList>
    </citation>
    <scope>IDENTIFICATION</scope>
    <source>
        <strain evidence="1">Israel</strain>
    </source>
</reference>
<proteinExistence type="predicted"/>
<dbReference type="VEuPathDB" id="VectorBase:PPAI006841"/>
<dbReference type="SUPFAM" id="SSF48452">
    <property type="entry name" value="TPR-like"/>
    <property type="match status" value="1"/>
</dbReference>
<name>A0A1B0DFN0_PHLPP</name>
<dbReference type="PROSITE" id="PS50005">
    <property type="entry name" value="TPR"/>
    <property type="match status" value="1"/>
</dbReference>
<evidence type="ECO:0000313" key="1">
    <source>
        <dbReference type="EnsemblMetazoa" id="PPAI006841-PA"/>
    </source>
</evidence>
<dbReference type="GO" id="GO:0005789">
    <property type="term" value="C:endoplasmic reticulum membrane"/>
    <property type="evidence" value="ECO:0007669"/>
    <property type="project" value="TreeGrafter"/>
</dbReference>
<dbReference type="PANTHER" id="PTHR44216">
    <property type="entry name" value="PROTEIN O-MANNOSYL-TRANSFERASE TMTC2"/>
    <property type="match status" value="1"/>
</dbReference>
<dbReference type="Gene3D" id="1.25.40.10">
    <property type="entry name" value="Tetratricopeptide repeat domain"/>
    <property type="match status" value="1"/>
</dbReference>
<keyword evidence="2" id="KW-1185">Reference proteome</keyword>
<dbReference type="InterPro" id="IPR011990">
    <property type="entry name" value="TPR-like_helical_dom_sf"/>
</dbReference>
<dbReference type="EnsemblMetazoa" id="PPAI006841-RA">
    <property type="protein sequence ID" value="PPAI006841-PA"/>
    <property type="gene ID" value="PPAI006841"/>
</dbReference>
<accession>A0A1B0DFN0</accession>
<dbReference type="Pfam" id="PF13432">
    <property type="entry name" value="TPR_16"/>
    <property type="match status" value="1"/>
</dbReference>
<protein>
    <submittedName>
        <fullName evidence="1">Uncharacterized protein</fullName>
    </submittedName>
</protein>
<evidence type="ECO:0000313" key="2">
    <source>
        <dbReference type="Proteomes" id="UP000092462"/>
    </source>
</evidence>
<dbReference type="VEuPathDB" id="VectorBase:PPAPM1_005613"/>
<dbReference type="GO" id="GO:0000030">
    <property type="term" value="F:mannosyltransferase activity"/>
    <property type="evidence" value="ECO:0007669"/>
    <property type="project" value="TreeGrafter"/>
</dbReference>
<dbReference type="EMBL" id="AJVK01058853">
    <property type="status" value="NOT_ANNOTATED_CDS"/>
    <property type="molecule type" value="Genomic_DNA"/>
</dbReference>